<evidence type="ECO:0000256" key="1">
    <source>
        <dbReference type="ARBA" id="ARBA00001835"/>
    </source>
</evidence>
<evidence type="ECO:0000256" key="6">
    <source>
        <dbReference type="ARBA" id="ARBA00022801"/>
    </source>
</evidence>
<comment type="subcellular location">
    <subcellularLocation>
        <location evidence="2">Cytoplasm</location>
    </subcellularLocation>
</comment>
<evidence type="ECO:0000313" key="8">
    <source>
        <dbReference type="Proteomes" id="UP000251060"/>
    </source>
</evidence>
<protein>
    <submittedName>
        <fullName evidence="7">Endonuclease V</fullName>
    </submittedName>
</protein>
<dbReference type="PANTHER" id="PTHR28511:SF1">
    <property type="entry name" value="ENDONUCLEASE V"/>
    <property type="match status" value="1"/>
</dbReference>
<evidence type="ECO:0000256" key="4">
    <source>
        <dbReference type="ARBA" id="ARBA00022722"/>
    </source>
</evidence>
<dbReference type="Proteomes" id="UP000251060">
    <property type="component" value="Unassembled WGS sequence"/>
</dbReference>
<name>A0A314ZWU8_9EURY</name>
<organism evidence="7 8">
    <name type="scientific">Methanohalophilus euhalobius</name>
    <dbReference type="NCBI Taxonomy" id="51203"/>
    <lineage>
        <taxon>Archaea</taxon>
        <taxon>Methanobacteriati</taxon>
        <taxon>Methanobacteriota</taxon>
        <taxon>Stenosarchaea group</taxon>
        <taxon>Methanomicrobia</taxon>
        <taxon>Methanosarcinales</taxon>
        <taxon>Methanosarcinaceae</taxon>
        <taxon>Methanohalophilus</taxon>
    </lineage>
</organism>
<evidence type="ECO:0000256" key="3">
    <source>
        <dbReference type="ARBA" id="ARBA00022490"/>
    </source>
</evidence>
<dbReference type="GO" id="GO:0043737">
    <property type="term" value="F:deoxyribonuclease V activity"/>
    <property type="evidence" value="ECO:0007669"/>
    <property type="project" value="UniProtKB-EC"/>
</dbReference>
<evidence type="ECO:0000256" key="2">
    <source>
        <dbReference type="ARBA" id="ARBA00004496"/>
    </source>
</evidence>
<comment type="caution">
    <text evidence="7">The sequence shown here is derived from an EMBL/GenBank/DDBJ whole genome shotgun (WGS) entry which is preliminary data.</text>
</comment>
<keyword evidence="5 7" id="KW-0255">Endonuclease</keyword>
<keyword evidence="4" id="KW-0540">Nuclease</keyword>
<dbReference type="GO" id="GO:0005737">
    <property type="term" value="C:cytoplasm"/>
    <property type="evidence" value="ECO:0007669"/>
    <property type="project" value="UniProtKB-SubCell"/>
</dbReference>
<proteinExistence type="predicted"/>
<dbReference type="Gene3D" id="3.30.2170.10">
    <property type="entry name" value="archaeoglobus fulgidus dsm 4304 superfamily"/>
    <property type="match status" value="1"/>
</dbReference>
<keyword evidence="3" id="KW-0963">Cytoplasm</keyword>
<gene>
    <name evidence="7" type="ORF">B0H22_10513</name>
</gene>
<evidence type="ECO:0000256" key="5">
    <source>
        <dbReference type="ARBA" id="ARBA00022759"/>
    </source>
</evidence>
<evidence type="ECO:0000313" key="7">
    <source>
        <dbReference type="EMBL" id="PQV42553.1"/>
    </source>
</evidence>
<dbReference type="InterPro" id="IPR007581">
    <property type="entry name" value="Endonuclease-V"/>
</dbReference>
<dbReference type="AlphaFoldDB" id="A0A314ZWU8"/>
<dbReference type="GO" id="GO:0016891">
    <property type="term" value="F:RNA endonuclease activity producing 5'-phosphomonoesters, hydrolytic mechanism"/>
    <property type="evidence" value="ECO:0007669"/>
    <property type="project" value="TreeGrafter"/>
</dbReference>
<accession>A0A314ZWU8</accession>
<comment type="catalytic activity">
    <reaction evidence="1">
        <text>Endonucleolytic cleavage at apurinic or apyrimidinic sites to products with a 5'-phosphate.</text>
        <dbReference type="EC" id="3.1.21.7"/>
    </reaction>
</comment>
<dbReference type="GO" id="GO:0003727">
    <property type="term" value="F:single-stranded RNA binding"/>
    <property type="evidence" value="ECO:0007669"/>
    <property type="project" value="TreeGrafter"/>
</dbReference>
<keyword evidence="6" id="KW-0378">Hydrolase</keyword>
<sequence length="115" mass="12989">MEFVERTVHIGKISFPYISGFFSFREGEGTIRAYQKLNHKPDLLMINACGITHPANAGFTSHIGVILDKPTIGITKRIFCGRAKMPQKEKKPSHCIMKEHKKVGSLKYCPKQNQS</sequence>
<dbReference type="GO" id="GO:0006281">
    <property type="term" value="P:DNA repair"/>
    <property type="evidence" value="ECO:0007669"/>
    <property type="project" value="InterPro"/>
</dbReference>
<dbReference type="PANTHER" id="PTHR28511">
    <property type="entry name" value="ENDONUCLEASE V"/>
    <property type="match status" value="1"/>
</dbReference>
<dbReference type="EMBL" id="PVBU01000005">
    <property type="protein sequence ID" value="PQV42553.1"/>
    <property type="molecule type" value="Genomic_DNA"/>
</dbReference>
<reference evidence="7 8" key="1">
    <citation type="submission" date="2018-02" db="EMBL/GenBank/DDBJ databases">
        <title>Subsurface microbial communities from deep shales in Ohio and West Virginia, USA.</title>
        <authorList>
            <person name="Wrighton K."/>
        </authorList>
    </citation>
    <scope>NUCLEOTIDE SEQUENCE [LARGE SCALE GENOMIC DNA]</scope>
    <source>
        <strain evidence="7 8">DSM 10369</strain>
    </source>
</reference>
<dbReference type="Pfam" id="PF04493">
    <property type="entry name" value="Endonuclease_5"/>
    <property type="match status" value="1"/>
</dbReference>